<gene>
    <name evidence="1" type="ORF">Csa_7G329360</name>
</gene>
<dbReference type="AlphaFoldDB" id="A0A0A0K9T0"/>
<dbReference type="Gramene" id="KGN44551">
    <property type="protein sequence ID" value="KGN44551"/>
    <property type="gene ID" value="Csa_7G329360"/>
</dbReference>
<evidence type="ECO:0000313" key="1">
    <source>
        <dbReference type="EMBL" id="KGN44551.1"/>
    </source>
</evidence>
<dbReference type="Proteomes" id="UP000029981">
    <property type="component" value="Chromosome 7"/>
</dbReference>
<accession>A0A0A0K9T0</accession>
<reference evidence="1 2" key="4">
    <citation type="journal article" date="2011" name="BMC Genomics">
        <title>RNA-Seq improves annotation of protein-coding genes in the cucumber genome.</title>
        <authorList>
            <person name="Li Z."/>
            <person name="Zhang Z."/>
            <person name="Yan P."/>
            <person name="Huang S."/>
            <person name="Fei Z."/>
            <person name="Lin K."/>
        </authorList>
    </citation>
    <scope>NUCLEOTIDE SEQUENCE [LARGE SCALE GENOMIC DNA]</scope>
    <source>
        <strain evidence="2">cv. 9930</strain>
    </source>
</reference>
<proteinExistence type="predicted"/>
<reference evidence="1 2" key="1">
    <citation type="journal article" date="2009" name="Nat. Genet.">
        <title>The genome of the cucumber, Cucumis sativus L.</title>
        <authorList>
            <person name="Huang S."/>
            <person name="Li R."/>
            <person name="Zhang Z."/>
            <person name="Li L."/>
            <person name="Gu X."/>
            <person name="Fan W."/>
            <person name="Lucas W.J."/>
            <person name="Wang X."/>
            <person name="Xie B."/>
            <person name="Ni P."/>
            <person name="Ren Y."/>
            <person name="Zhu H."/>
            <person name="Li J."/>
            <person name="Lin K."/>
            <person name="Jin W."/>
            <person name="Fei Z."/>
            <person name="Li G."/>
            <person name="Staub J."/>
            <person name="Kilian A."/>
            <person name="van der Vossen E.A."/>
            <person name="Wu Y."/>
            <person name="Guo J."/>
            <person name="He J."/>
            <person name="Jia Z."/>
            <person name="Ren Y."/>
            <person name="Tian G."/>
            <person name="Lu Y."/>
            <person name="Ruan J."/>
            <person name="Qian W."/>
            <person name="Wang M."/>
            <person name="Huang Q."/>
            <person name="Li B."/>
            <person name="Xuan Z."/>
            <person name="Cao J."/>
            <person name="Asan"/>
            <person name="Wu Z."/>
            <person name="Zhang J."/>
            <person name="Cai Q."/>
            <person name="Bai Y."/>
            <person name="Zhao B."/>
            <person name="Han Y."/>
            <person name="Li Y."/>
            <person name="Li X."/>
            <person name="Wang S."/>
            <person name="Shi Q."/>
            <person name="Liu S."/>
            <person name="Cho W.K."/>
            <person name="Kim J.Y."/>
            <person name="Xu Y."/>
            <person name="Heller-Uszynska K."/>
            <person name="Miao H."/>
            <person name="Cheng Z."/>
            <person name="Zhang S."/>
            <person name="Wu J."/>
            <person name="Yang Y."/>
            <person name="Kang H."/>
            <person name="Li M."/>
            <person name="Liang H."/>
            <person name="Ren X."/>
            <person name="Shi Z."/>
            <person name="Wen M."/>
            <person name="Jian M."/>
            <person name="Yang H."/>
            <person name="Zhang G."/>
            <person name="Yang Z."/>
            <person name="Chen R."/>
            <person name="Liu S."/>
            <person name="Li J."/>
            <person name="Ma L."/>
            <person name="Liu H."/>
            <person name="Zhou Y."/>
            <person name="Zhao J."/>
            <person name="Fang X."/>
            <person name="Li G."/>
            <person name="Fang L."/>
            <person name="Li Y."/>
            <person name="Liu D."/>
            <person name="Zheng H."/>
            <person name="Zhang Y."/>
            <person name="Qin N."/>
            <person name="Li Z."/>
            <person name="Yang G."/>
            <person name="Yang S."/>
            <person name="Bolund L."/>
            <person name="Kristiansen K."/>
            <person name="Zheng H."/>
            <person name="Li S."/>
            <person name="Zhang X."/>
            <person name="Yang H."/>
            <person name="Wang J."/>
            <person name="Sun R."/>
            <person name="Zhang B."/>
            <person name="Jiang S."/>
            <person name="Wang J."/>
            <person name="Du Y."/>
            <person name="Li S."/>
        </authorList>
    </citation>
    <scope>NUCLEOTIDE SEQUENCE [LARGE SCALE GENOMIC DNA]</scope>
    <source>
        <strain evidence="2">cv. 9930</strain>
    </source>
</reference>
<evidence type="ECO:0000313" key="2">
    <source>
        <dbReference type="Proteomes" id="UP000029981"/>
    </source>
</evidence>
<dbReference type="EMBL" id="CM002928">
    <property type="protein sequence ID" value="KGN44551.1"/>
    <property type="molecule type" value="Genomic_DNA"/>
</dbReference>
<reference evidence="1 2" key="3">
    <citation type="journal article" date="2010" name="BMC Genomics">
        <title>Transcriptome sequencing and comparative analysis of cucumber flowers with different sex types.</title>
        <authorList>
            <person name="Guo S."/>
            <person name="Zheng Y."/>
            <person name="Joung J.G."/>
            <person name="Liu S."/>
            <person name="Zhang Z."/>
            <person name="Crasta O.R."/>
            <person name="Sobral B.W."/>
            <person name="Xu Y."/>
            <person name="Huang S."/>
            <person name="Fei Z."/>
        </authorList>
    </citation>
    <scope>NUCLEOTIDE SEQUENCE [LARGE SCALE GENOMIC DNA]</scope>
    <source>
        <strain evidence="2">cv. 9930</strain>
    </source>
</reference>
<organism evidence="1 2">
    <name type="scientific">Cucumis sativus</name>
    <name type="common">Cucumber</name>
    <dbReference type="NCBI Taxonomy" id="3659"/>
    <lineage>
        <taxon>Eukaryota</taxon>
        <taxon>Viridiplantae</taxon>
        <taxon>Streptophyta</taxon>
        <taxon>Embryophyta</taxon>
        <taxon>Tracheophyta</taxon>
        <taxon>Spermatophyta</taxon>
        <taxon>Magnoliopsida</taxon>
        <taxon>eudicotyledons</taxon>
        <taxon>Gunneridae</taxon>
        <taxon>Pentapetalae</taxon>
        <taxon>rosids</taxon>
        <taxon>fabids</taxon>
        <taxon>Cucurbitales</taxon>
        <taxon>Cucurbitaceae</taxon>
        <taxon>Benincaseae</taxon>
        <taxon>Cucumis</taxon>
    </lineage>
</organism>
<sequence>MDRERRQHMDWIMLSLVNNWEDFISYDCGELIWVKTLANLKGAFNGKVALHKKKPVNNKSSES</sequence>
<name>A0A0A0K9T0_CUCSA</name>
<keyword evidence="2" id="KW-1185">Reference proteome</keyword>
<protein>
    <submittedName>
        <fullName evidence="1">Uncharacterized protein</fullName>
    </submittedName>
</protein>
<reference evidence="1 2" key="2">
    <citation type="journal article" date="2009" name="PLoS ONE">
        <title>An integrated genetic and cytogenetic map of the cucumber genome.</title>
        <authorList>
            <person name="Ren Y."/>
            <person name="Zhang Z."/>
            <person name="Liu J."/>
            <person name="Staub J.E."/>
            <person name="Han Y."/>
            <person name="Cheng Z."/>
            <person name="Li X."/>
            <person name="Lu J."/>
            <person name="Miao H."/>
            <person name="Kang H."/>
            <person name="Xie B."/>
            <person name="Gu X."/>
            <person name="Wang X."/>
            <person name="Du Y."/>
            <person name="Jin W."/>
            <person name="Huang S."/>
        </authorList>
    </citation>
    <scope>NUCLEOTIDE SEQUENCE [LARGE SCALE GENOMIC DNA]</scope>
    <source>
        <strain evidence="2">cv. 9930</strain>
    </source>
</reference>